<dbReference type="GO" id="GO:0120147">
    <property type="term" value="F:formylglycine-generating oxidase activity"/>
    <property type="evidence" value="ECO:0007669"/>
    <property type="project" value="TreeGrafter"/>
</dbReference>
<dbReference type="Proteomes" id="UP001165079">
    <property type="component" value="Unassembled WGS sequence"/>
</dbReference>
<dbReference type="Gene3D" id="3.90.1580.10">
    <property type="entry name" value="paralog of FGE (formylglycine-generating enzyme)"/>
    <property type="match status" value="1"/>
</dbReference>
<organism evidence="2 3">
    <name type="scientific">Actinorhabdospora filicis</name>
    <dbReference type="NCBI Taxonomy" id="1785913"/>
    <lineage>
        <taxon>Bacteria</taxon>
        <taxon>Bacillati</taxon>
        <taxon>Actinomycetota</taxon>
        <taxon>Actinomycetes</taxon>
        <taxon>Micromonosporales</taxon>
        <taxon>Micromonosporaceae</taxon>
        <taxon>Actinorhabdospora</taxon>
    </lineage>
</organism>
<sequence length="296" mass="31722">MGGLAGVNCCAPSGSGAGDEISFPAREPDLKGMVAVPAGEYLLGGDGGYPADAEGPVRAVALDGFHLDATAVTVAKFATFAKATGYLTTAETEGWSYVFHLLVHHEAEVLDARVPETPWWFPVRGASWRHPGGPASQAVANHPVTHVSWFDAAAYASWAGKRLPTETEWEAAARGGLVGARYPWGDELTPRGRHRANIWQGRFPRLNTREDGFLGTAPVKTFPPNGYGLYQMAGNVWEWCADTWTAAGTADRGDSRVVRGGSYLCHESYCDRYRVAARTSNTPDSSSGNTGFRCAV</sequence>
<dbReference type="InterPro" id="IPR051043">
    <property type="entry name" value="Sulfatase_Mod_Factor_Kinase"/>
</dbReference>
<dbReference type="RefSeq" id="WP_432705378.1">
    <property type="nucleotide sequence ID" value="NZ_BSTX01000005.1"/>
</dbReference>
<dbReference type="InterPro" id="IPR005532">
    <property type="entry name" value="SUMF_dom"/>
</dbReference>
<dbReference type="PANTHER" id="PTHR23150:SF19">
    <property type="entry name" value="FORMYLGLYCINE-GENERATING ENZYME"/>
    <property type="match status" value="1"/>
</dbReference>
<dbReference type="AlphaFoldDB" id="A0A9W6WCP2"/>
<dbReference type="SUPFAM" id="SSF56436">
    <property type="entry name" value="C-type lectin-like"/>
    <property type="match status" value="1"/>
</dbReference>
<dbReference type="Pfam" id="PF03781">
    <property type="entry name" value="FGE-sulfatase"/>
    <property type="match status" value="1"/>
</dbReference>
<feature type="domain" description="Sulfatase-modifying factor enzyme-like" evidence="1">
    <location>
        <begin position="31"/>
        <end position="295"/>
    </location>
</feature>
<evidence type="ECO:0000313" key="2">
    <source>
        <dbReference type="EMBL" id="GLZ81293.1"/>
    </source>
</evidence>
<evidence type="ECO:0000259" key="1">
    <source>
        <dbReference type="Pfam" id="PF03781"/>
    </source>
</evidence>
<gene>
    <name evidence="2" type="ORF">Afil01_61000</name>
</gene>
<dbReference type="InterPro" id="IPR016187">
    <property type="entry name" value="CTDL_fold"/>
</dbReference>
<comment type="caution">
    <text evidence="2">The sequence shown here is derived from an EMBL/GenBank/DDBJ whole genome shotgun (WGS) entry which is preliminary data.</text>
</comment>
<protein>
    <recommendedName>
        <fullName evidence="1">Sulfatase-modifying factor enzyme-like domain-containing protein</fullName>
    </recommendedName>
</protein>
<name>A0A9W6WCP2_9ACTN</name>
<dbReference type="PANTHER" id="PTHR23150">
    <property type="entry name" value="SULFATASE MODIFYING FACTOR 1, 2"/>
    <property type="match status" value="1"/>
</dbReference>
<accession>A0A9W6WCP2</accession>
<dbReference type="EMBL" id="BSTX01000005">
    <property type="protein sequence ID" value="GLZ81293.1"/>
    <property type="molecule type" value="Genomic_DNA"/>
</dbReference>
<dbReference type="InterPro" id="IPR042095">
    <property type="entry name" value="SUMF_sf"/>
</dbReference>
<evidence type="ECO:0000313" key="3">
    <source>
        <dbReference type="Proteomes" id="UP001165079"/>
    </source>
</evidence>
<proteinExistence type="predicted"/>
<reference evidence="2" key="1">
    <citation type="submission" date="2023-03" db="EMBL/GenBank/DDBJ databases">
        <title>Actinorhabdospora filicis NBRC 111898.</title>
        <authorList>
            <person name="Ichikawa N."/>
            <person name="Sato H."/>
            <person name="Tonouchi N."/>
        </authorList>
    </citation>
    <scope>NUCLEOTIDE SEQUENCE</scope>
    <source>
        <strain evidence="2">NBRC 111898</strain>
    </source>
</reference>
<keyword evidence="3" id="KW-1185">Reference proteome</keyword>